<feature type="compositionally biased region" description="Basic and acidic residues" evidence="6">
    <location>
        <begin position="42"/>
        <end position="76"/>
    </location>
</feature>
<gene>
    <name evidence="9" type="ORF">PVIIG_05192</name>
</gene>
<dbReference type="GO" id="GO:0042147">
    <property type="term" value="P:retrograde transport, endosome to Golgi"/>
    <property type="evidence" value="ECO:0007669"/>
    <property type="project" value="TreeGrafter"/>
</dbReference>
<feature type="region of interest" description="Disordered" evidence="6">
    <location>
        <begin position="42"/>
        <end position="112"/>
    </location>
</feature>
<protein>
    <recommendedName>
        <fullName evidence="11">Vacuolar protein sorting-associated protein 52</fullName>
    </recommendedName>
</protein>
<dbReference type="GO" id="GO:0019905">
    <property type="term" value="F:syntaxin binding"/>
    <property type="evidence" value="ECO:0007669"/>
    <property type="project" value="TreeGrafter"/>
</dbReference>
<dbReference type="EMBL" id="KQ234356">
    <property type="protein sequence ID" value="KMZ79072.1"/>
    <property type="molecule type" value="Genomic_DNA"/>
</dbReference>
<dbReference type="PANTHER" id="PTHR14190:SF7">
    <property type="entry name" value="VACUOLAR PROTEIN SORTING-ASSOCIATED PROTEIN 52 HOMOLOG"/>
    <property type="match status" value="1"/>
</dbReference>
<evidence type="ECO:0000256" key="4">
    <source>
        <dbReference type="ARBA" id="ARBA00022927"/>
    </source>
</evidence>
<comment type="subcellular location">
    <subcellularLocation>
        <location evidence="1">Golgi apparatus</location>
        <location evidence="1">trans-Golgi network</location>
    </subcellularLocation>
</comment>
<sequence length="1104" mass="124175">MQYDRVQALVEQFQEDKYVLRAYGKIYALNRCKAYRSVRVEDVERRRRASGRGEERPANRSGEEHPANRSGEEHPAKGGGEQDANRSGEPPANESAKHAANRSAKHPASGKCAAPQLEGLTRIVDETLRHYTNETLNQFCENDEELARVYSQIDQCSSLCQEVDLVLTNHKNEITCISRDINEIQTLTETMNQKLHNRKVTLELLNTYIRIILVTPQLICAICKGNINEQFIENVKVLTKKLENCKHCSFDAYPSIRSSHVELLKLKNKAIDRIHRFFLNSINDIQCKRSNVHFVQQHLGRFHELNGFLYNNCKEIYTHLVKEYVAIMNRTYYNLFRSYLQDLEKKKVVFNGEMTVGGWAGAHEDCAGGCSDPHSGSSSWQVNWQANRANLANRANWQTNRSNWQANRANLASPPGEAGDSLVPGIHANLSLLSAKNKMMNMLGFGSRGGAASQDRKESLFPLNGRAGVLLDLAYHPGGGTLSREAFSGEAPTGEPPIGEPPASKPPTAEPLTAATPPVIFPADDRPHFFEAIYKSVSKLFLDTGTAEYLFLCNFFRNYESHEFLFLYVYSKTLSLHFDFLHVYLSDTFDVISLFCIYMINMHNGCLAKRRGIAPLYEFIHRVQSLVWNRIDYIVGENVKSLATPLEVGRHTPANPPQQKNHLYHFFHLNSAQAGSPSSECASPEGVFTTSAATHLGSTDQGEPDEEAIIRNASLQYGSSYEGVTHTNRHPQSDGTPPHGHTHPVVKRFADFYCSLVVLTKLSLHFEKQHHVRMCCGVVSPNEKGSPQGKKTPPSTTVGAPPGEELPHKEEDPISADRDSGKRPNSSDPSGGDLQNVKQNVKHTIKEKRRSDKADSQVGLTDGGENPPQGNRAKDAQHNMEGSPQTAQHTKGDQPVEEKYSHLKDLIGRLEESIIDVLAVHKNQFAHTREQLLFLINNYCHVIDVMKRNTIEEEKIERFEALLKKEINAYVEHQLNHYATDLILFVCTHEQMVDKLKKDGQHPSDFTSEIDAKLMETVAVQFTTKWKNLFKNIKQEVTLSFSHTDTSAQILKMLNTQILLYFTRFHQLLKGFFARAQPPPCVQNLPSVDVVLVQIKRDAKGGDS</sequence>
<dbReference type="GO" id="GO:0006896">
    <property type="term" value="P:Golgi to vacuole transport"/>
    <property type="evidence" value="ECO:0007669"/>
    <property type="project" value="TreeGrafter"/>
</dbReference>
<dbReference type="Pfam" id="PF04129">
    <property type="entry name" value="Vps52_CC"/>
    <property type="match status" value="1"/>
</dbReference>
<evidence type="ECO:0000259" key="7">
    <source>
        <dbReference type="Pfam" id="PF04129"/>
    </source>
</evidence>
<feature type="region of interest" description="Disordered" evidence="6">
    <location>
        <begin position="484"/>
        <end position="511"/>
    </location>
</feature>
<evidence type="ECO:0008006" key="11">
    <source>
        <dbReference type="Google" id="ProtNLM"/>
    </source>
</evidence>
<feature type="compositionally biased region" description="Polar residues" evidence="6">
    <location>
        <begin position="880"/>
        <end position="889"/>
    </location>
</feature>
<dbReference type="InterPro" id="IPR007258">
    <property type="entry name" value="Vps52"/>
</dbReference>
<name>A0A0J9SAW0_PLAVI</name>
<evidence type="ECO:0000256" key="5">
    <source>
        <dbReference type="ARBA" id="ARBA00023034"/>
    </source>
</evidence>
<feature type="domain" description="Vps52 C-terminal" evidence="8">
    <location>
        <begin position="523"/>
        <end position="643"/>
    </location>
</feature>
<feature type="region of interest" description="Disordered" evidence="6">
    <location>
        <begin position="779"/>
        <end position="898"/>
    </location>
</feature>
<dbReference type="Pfam" id="PF20655">
    <property type="entry name" value="Vps52_C"/>
    <property type="match status" value="1"/>
</dbReference>
<dbReference type="InterPro" id="IPR048361">
    <property type="entry name" value="Vps52_C"/>
</dbReference>
<evidence type="ECO:0000256" key="2">
    <source>
        <dbReference type="ARBA" id="ARBA00008180"/>
    </source>
</evidence>
<feature type="compositionally biased region" description="Basic and acidic residues" evidence="6">
    <location>
        <begin position="805"/>
        <end position="822"/>
    </location>
</feature>
<proteinExistence type="inferred from homology"/>
<keyword evidence="3" id="KW-0813">Transport</keyword>
<dbReference type="OrthoDB" id="19482at2759"/>
<comment type="similarity">
    <text evidence="2">Belongs to the VPS52 family.</text>
</comment>
<organism evidence="9 10">
    <name type="scientific">Plasmodium vivax India VII</name>
    <dbReference type="NCBI Taxonomy" id="1077284"/>
    <lineage>
        <taxon>Eukaryota</taxon>
        <taxon>Sar</taxon>
        <taxon>Alveolata</taxon>
        <taxon>Apicomplexa</taxon>
        <taxon>Aconoidasida</taxon>
        <taxon>Haemosporida</taxon>
        <taxon>Plasmodiidae</taxon>
        <taxon>Plasmodium</taxon>
        <taxon>Plasmodium (Plasmodium)</taxon>
    </lineage>
</organism>
<feature type="compositionally biased region" description="Pro residues" evidence="6">
    <location>
        <begin position="494"/>
        <end position="509"/>
    </location>
</feature>
<evidence type="ECO:0000256" key="3">
    <source>
        <dbReference type="ARBA" id="ARBA00022448"/>
    </source>
</evidence>
<keyword evidence="4" id="KW-0653">Protein transport</keyword>
<dbReference type="PANTHER" id="PTHR14190">
    <property type="entry name" value="SUPPRESSOR OF ACTIN MUTATIONS 2/VACUOLAR PROTEIN SORTING 52"/>
    <property type="match status" value="1"/>
</dbReference>
<evidence type="ECO:0000313" key="10">
    <source>
        <dbReference type="Proteomes" id="UP000053562"/>
    </source>
</evidence>
<evidence type="ECO:0000313" key="9">
    <source>
        <dbReference type="EMBL" id="KMZ79072.1"/>
    </source>
</evidence>
<dbReference type="GO" id="GO:0000938">
    <property type="term" value="C:GARP complex"/>
    <property type="evidence" value="ECO:0007669"/>
    <property type="project" value="TreeGrafter"/>
</dbReference>
<reference evidence="9 10" key="1">
    <citation type="submission" date="2011-08" db="EMBL/GenBank/DDBJ databases">
        <title>The Genome Sequence of Plasmodium vivax India VII.</title>
        <authorList>
            <consortium name="The Broad Institute Genome Sequencing Platform"/>
            <consortium name="The Broad Institute Genome Sequencing Center for Infectious Disease"/>
            <person name="Neafsey D."/>
            <person name="Carlton J."/>
            <person name="Barnwell J."/>
            <person name="Collins W."/>
            <person name="Escalante A."/>
            <person name="Mullikin J."/>
            <person name="Saul A."/>
            <person name="Guigo R."/>
            <person name="Camara F."/>
            <person name="Young S.K."/>
            <person name="Zeng Q."/>
            <person name="Gargeya S."/>
            <person name="Fitzgerald M."/>
            <person name="Haas B."/>
            <person name="Abouelleil A."/>
            <person name="Alvarado L."/>
            <person name="Arachchi H.M."/>
            <person name="Berlin A."/>
            <person name="Brown A."/>
            <person name="Chapman S.B."/>
            <person name="Chen Z."/>
            <person name="Dunbar C."/>
            <person name="Freedman E."/>
            <person name="Gearin G."/>
            <person name="Gellesch M."/>
            <person name="Goldberg J."/>
            <person name="Griggs A."/>
            <person name="Gujja S."/>
            <person name="Heiman D."/>
            <person name="Howarth C."/>
            <person name="Larson L."/>
            <person name="Lui A."/>
            <person name="MacDonald P.J.P."/>
            <person name="Montmayeur A."/>
            <person name="Murphy C."/>
            <person name="Neiman D."/>
            <person name="Pearson M."/>
            <person name="Priest M."/>
            <person name="Roberts A."/>
            <person name="Saif S."/>
            <person name="Shea T."/>
            <person name="Shenoy N."/>
            <person name="Sisk P."/>
            <person name="Stolte C."/>
            <person name="Sykes S."/>
            <person name="Wortman J."/>
            <person name="Nusbaum C."/>
            <person name="Birren B."/>
        </authorList>
    </citation>
    <scope>NUCLEOTIDE SEQUENCE [LARGE SCALE GENOMIC DNA]</scope>
    <source>
        <strain evidence="9 10">India VII</strain>
    </source>
</reference>
<dbReference type="InterPro" id="IPR048319">
    <property type="entry name" value="Vps52_CC"/>
</dbReference>
<evidence type="ECO:0000259" key="8">
    <source>
        <dbReference type="Pfam" id="PF20655"/>
    </source>
</evidence>
<keyword evidence="5" id="KW-0333">Golgi apparatus</keyword>
<dbReference type="Proteomes" id="UP000053562">
    <property type="component" value="Unassembled WGS sequence"/>
</dbReference>
<accession>A0A0J9SAW0</accession>
<evidence type="ECO:0000256" key="1">
    <source>
        <dbReference type="ARBA" id="ARBA00004601"/>
    </source>
</evidence>
<feature type="region of interest" description="Disordered" evidence="6">
    <location>
        <begin position="722"/>
        <end position="742"/>
    </location>
</feature>
<evidence type="ECO:0000256" key="6">
    <source>
        <dbReference type="SAM" id="MobiDB-lite"/>
    </source>
</evidence>
<dbReference type="GO" id="GO:0015031">
    <property type="term" value="P:protein transport"/>
    <property type="evidence" value="ECO:0007669"/>
    <property type="project" value="UniProtKB-KW"/>
</dbReference>
<dbReference type="GO" id="GO:0005829">
    <property type="term" value="C:cytosol"/>
    <property type="evidence" value="ECO:0007669"/>
    <property type="project" value="GOC"/>
</dbReference>
<dbReference type="GO" id="GO:0032456">
    <property type="term" value="P:endocytic recycling"/>
    <property type="evidence" value="ECO:0007669"/>
    <property type="project" value="TreeGrafter"/>
</dbReference>
<feature type="domain" description="Vps52 coiled-coil" evidence="7">
    <location>
        <begin position="144"/>
        <end position="301"/>
    </location>
</feature>
<dbReference type="AlphaFoldDB" id="A0A0J9SAW0"/>